<keyword evidence="2" id="KW-1185">Reference proteome</keyword>
<accession>A0A4C1USC5</accession>
<reference evidence="1 2" key="1">
    <citation type="journal article" date="2019" name="Commun. Biol.">
        <title>The bagworm genome reveals a unique fibroin gene that provides high tensile strength.</title>
        <authorList>
            <person name="Kono N."/>
            <person name="Nakamura H."/>
            <person name="Ohtoshi R."/>
            <person name="Tomita M."/>
            <person name="Numata K."/>
            <person name="Arakawa K."/>
        </authorList>
    </citation>
    <scope>NUCLEOTIDE SEQUENCE [LARGE SCALE GENOMIC DNA]</scope>
</reference>
<comment type="caution">
    <text evidence="1">The sequence shown here is derived from an EMBL/GenBank/DDBJ whole genome shotgun (WGS) entry which is preliminary data.</text>
</comment>
<organism evidence="1 2">
    <name type="scientific">Eumeta variegata</name>
    <name type="common">Bagworm moth</name>
    <name type="synonym">Eumeta japonica</name>
    <dbReference type="NCBI Taxonomy" id="151549"/>
    <lineage>
        <taxon>Eukaryota</taxon>
        <taxon>Metazoa</taxon>
        <taxon>Ecdysozoa</taxon>
        <taxon>Arthropoda</taxon>
        <taxon>Hexapoda</taxon>
        <taxon>Insecta</taxon>
        <taxon>Pterygota</taxon>
        <taxon>Neoptera</taxon>
        <taxon>Endopterygota</taxon>
        <taxon>Lepidoptera</taxon>
        <taxon>Glossata</taxon>
        <taxon>Ditrysia</taxon>
        <taxon>Tineoidea</taxon>
        <taxon>Psychidae</taxon>
        <taxon>Oiketicinae</taxon>
        <taxon>Eumeta</taxon>
    </lineage>
</organism>
<evidence type="ECO:0000313" key="1">
    <source>
        <dbReference type="EMBL" id="GBP29371.1"/>
    </source>
</evidence>
<dbReference type="Proteomes" id="UP000299102">
    <property type="component" value="Unassembled WGS sequence"/>
</dbReference>
<evidence type="ECO:0000313" key="2">
    <source>
        <dbReference type="Proteomes" id="UP000299102"/>
    </source>
</evidence>
<proteinExistence type="predicted"/>
<gene>
    <name evidence="1" type="ORF">EVAR_22743_1</name>
</gene>
<dbReference type="AlphaFoldDB" id="A0A4C1USC5"/>
<sequence>MVWKLIPGILSSSHGNRRDPLLSHLELTSRLLITGIYVFSTARGGSARAARDTVMGVCISLGRCTTILADANEEACLRKTNSFPKSHGANNYAQRPALFNHYKIAASSF</sequence>
<dbReference type="EMBL" id="BGZK01000219">
    <property type="protein sequence ID" value="GBP29371.1"/>
    <property type="molecule type" value="Genomic_DNA"/>
</dbReference>
<name>A0A4C1USC5_EUMVA</name>
<protein>
    <submittedName>
        <fullName evidence="1">Uncharacterized protein</fullName>
    </submittedName>
</protein>